<keyword evidence="3" id="KW-0804">Transcription</keyword>
<protein>
    <submittedName>
        <fullName evidence="7">TetR family transcriptional regulator</fullName>
    </submittedName>
</protein>
<dbReference type="PANTHER" id="PTHR30055">
    <property type="entry name" value="HTH-TYPE TRANSCRIPTIONAL REGULATOR RUTR"/>
    <property type="match status" value="1"/>
</dbReference>
<evidence type="ECO:0000256" key="5">
    <source>
        <dbReference type="SAM" id="MobiDB-lite"/>
    </source>
</evidence>
<feature type="region of interest" description="Disordered" evidence="5">
    <location>
        <begin position="231"/>
        <end position="259"/>
    </location>
</feature>
<keyword evidence="2 4" id="KW-0238">DNA-binding</keyword>
<feature type="domain" description="HTH tetR-type" evidence="6">
    <location>
        <begin position="18"/>
        <end position="78"/>
    </location>
</feature>
<evidence type="ECO:0000313" key="8">
    <source>
        <dbReference type="Proteomes" id="UP001551482"/>
    </source>
</evidence>
<dbReference type="InterPro" id="IPR050109">
    <property type="entry name" value="HTH-type_TetR-like_transc_reg"/>
</dbReference>
<evidence type="ECO:0000256" key="4">
    <source>
        <dbReference type="PROSITE-ProRule" id="PRU00335"/>
    </source>
</evidence>
<evidence type="ECO:0000313" key="7">
    <source>
        <dbReference type="EMBL" id="MEU8135813.1"/>
    </source>
</evidence>
<gene>
    <name evidence="7" type="ORF">AB0C36_20125</name>
</gene>
<dbReference type="PRINTS" id="PR00455">
    <property type="entry name" value="HTHTETR"/>
</dbReference>
<name>A0ABV3DJ81_9ACTN</name>
<proteinExistence type="predicted"/>
<evidence type="ECO:0000259" key="6">
    <source>
        <dbReference type="PROSITE" id="PS50977"/>
    </source>
</evidence>
<feature type="DNA-binding region" description="H-T-H motif" evidence="4">
    <location>
        <begin position="41"/>
        <end position="60"/>
    </location>
</feature>
<feature type="region of interest" description="Disordered" evidence="5">
    <location>
        <begin position="150"/>
        <end position="172"/>
    </location>
</feature>
<comment type="caution">
    <text evidence="7">The sequence shown here is derived from an EMBL/GenBank/DDBJ whole genome shotgun (WGS) entry which is preliminary data.</text>
</comment>
<evidence type="ECO:0000256" key="1">
    <source>
        <dbReference type="ARBA" id="ARBA00023015"/>
    </source>
</evidence>
<dbReference type="Pfam" id="PF00440">
    <property type="entry name" value="TetR_N"/>
    <property type="match status" value="1"/>
</dbReference>
<reference evidence="7 8" key="1">
    <citation type="submission" date="2024-06" db="EMBL/GenBank/DDBJ databases">
        <title>The Natural Products Discovery Center: Release of the First 8490 Sequenced Strains for Exploring Actinobacteria Biosynthetic Diversity.</title>
        <authorList>
            <person name="Kalkreuter E."/>
            <person name="Kautsar S.A."/>
            <person name="Yang D."/>
            <person name="Bader C.D."/>
            <person name="Teijaro C.N."/>
            <person name="Fluegel L."/>
            <person name="Davis C.M."/>
            <person name="Simpson J.R."/>
            <person name="Lauterbach L."/>
            <person name="Steele A.D."/>
            <person name="Gui C."/>
            <person name="Meng S."/>
            <person name="Li G."/>
            <person name="Viehrig K."/>
            <person name="Ye F."/>
            <person name="Su P."/>
            <person name="Kiefer A.F."/>
            <person name="Nichols A."/>
            <person name="Cepeda A.J."/>
            <person name="Yan W."/>
            <person name="Fan B."/>
            <person name="Jiang Y."/>
            <person name="Adhikari A."/>
            <person name="Zheng C.-J."/>
            <person name="Schuster L."/>
            <person name="Cowan T.M."/>
            <person name="Smanski M.J."/>
            <person name="Chevrette M.G."/>
            <person name="De Carvalho L.P.S."/>
            <person name="Shen B."/>
        </authorList>
    </citation>
    <scope>NUCLEOTIDE SEQUENCE [LARGE SCALE GENOMIC DNA]</scope>
    <source>
        <strain evidence="7 8">NPDC048946</strain>
    </source>
</reference>
<sequence length="259" mass="27169">MPPMTSTEPVGLRAQKKLETRQAISDHATRLFIERGFDATTIADIASAARVAKMTVTNYFPRKEDLALDHADAFVASLAGTVAARSPGQSAVAALHDAFREALATRNPVLGFSGRPFARMVAESTVLVARLRELHEKREEALAELLAAEAREAGGGRPGAGRTGEAGPSGADELTPYLAAAQIGGVHRALFQELQRRSVAGESEESIAAAVAPAAEAAFAQLTRALGDYAVRPQPPAAADGADKEADKEADEDDEADNS</sequence>
<dbReference type="InterPro" id="IPR009057">
    <property type="entry name" value="Homeodomain-like_sf"/>
</dbReference>
<dbReference type="Gene3D" id="1.10.357.10">
    <property type="entry name" value="Tetracycline Repressor, domain 2"/>
    <property type="match status" value="1"/>
</dbReference>
<keyword evidence="8" id="KW-1185">Reference proteome</keyword>
<keyword evidence="1" id="KW-0805">Transcription regulation</keyword>
<feature type="compositionally biased region" description="Gly residues" evidence="5">
    <location>
        <begin position="155"/>
        <end position="164"/>
    </location>
</feature>
<dbReference type="SUPFAM" id="SSF46689">
    <property type="entry name" value="Homeodomain-like"/>
    <property type="match status" value="1"/>
</dbReference>
<evidence type="ECO:0000256" key="2">
    <source>
        <dbReference type="ARBA" id="ARBA00023125"/>
    </source>
</evidence>
<feature type="compositionally biased region" description="Acidic residues" evidence="5">
    <location>
        <begin position="248"/>
        <end position="259"/>
    </location>
</feature>
<evidence type="ECO:0000256" key="3">
    <source>
        <dbReference type="ARBA" id="ARBA00023163"/>
    </source>
</evidence>
<dbReference type="PROSITE" id="PS50977">
    <property type="entry name" value="HTH_TETR_2"/>
    <property type="match status" value="1"/>
</dbReference>
<dbReference type="InterPro" id="IPR001647">
    <property type="entry name" value="HTH_TetR"/>
</dbReference>
<accession>A0ABV3DJ81</accession>
<dbReference type="PANTHER" id="PTHR30055:SF234">
    <property type="entry name" value="HTH-TYPE TRANSCRIPTIONAL REGULATOR BETI"/>
    <property type="match status" value="1"/>
</dbReference>
<dbReference type="Proteomes" id="UP001551482">
    <property type="component" value="Unassembled WGS sequence"/>
</dbReference>
<dbReference type="EMBL" id="JBEZFP010000050">
    <property type="protein sequence ID" value="MEU8135813.1"/>
    <property type="molecule type" value="Genomic_DNA"/>
</dbReference>
<dbReference type="Gene3D" id="1.10.10.60">
    <property type="entry name" value="Homeodomain-like"/>
    <property type="match status" value="1"/>
</dbReference>
<organism evidence="7 8">
    <name type="scientific">Streptodolium elevatio</name>
    <dbReference type="NCBI Taxonomy" id="3157996"/>
    <lineage>
        <taxon>Bacteria</taxon>
        <taxon>Bacillati</taxon>
        <taxon>Actinomycetota</taxon>
        <taxon>Actinomycetes</taxon>
        <taxon>Kitasatosporales</taxon>
        <taxon>Streptomycetaceae</taxon>
        <taxon>Streptodolium</taxon>
    </lineage>
</organism>